<dbReference type="EMBL" id="CM001220">
    <property type="protein sequence ID" value="AES86380.1"/>
    <property type="molecule type" value="Genomic_DNA"/>
</dbReference>
<reference evidence="1 3" key="1">
    <citation type="journal article" date="2011" name="Nature">
        <title>The Medicago genome provides insight into the evolution of rhizobial symbioses.</title>
        <authorList>
            <person name="Young N.D."/>
            <person name="Debelle F."/>
            <person name="Oldroyd G.E."/>
            <person name="Geurts R."/>
            <person name="Cannon S.B."/>
            <person name="Udvardi M.K."/>
            <person name="Benedito V.A."/>
            <person name="Mayer K.F."/>
            <person name="Gouzy J."/>
            <person name="Schoof H."/>
            <person name="Van de Peer Y."/>
            <person name="Proost S."/>
            <person name="Cook D.R."/>
            <person name="Meyers B.C."/>
            <person name="Spannagl M."/>
            <person name="Cheung F."/>
            <person name="De Mita S."/>
            <person name="Krishnakumar V."/>
            <person name="Gundlach H."/>
            <person name="Zhou S."/>
            <person name="Mudge J."/>
            <person name="Bharti A.K."/>
            <person name="Murray J.D."/>
            <person name="Naoumkina M.A."/>
            <person name="Rosen B."/>
            <person name="Silverstein K.A."/>
            <person name="Tang H."/>
            <person name="Rombauts S."/>
            <person name="Zhao P.X."/>
            <person name="Zhou P."/>
            <person name="Barbe V."/>
            <person name="Bardou P."/>
            <person name="Bechner M."/>
            <person name="Bellec A."/>
            <person name="Berger A."/>
            <person name="Berges H."/>
            <person name="Bidwell S."/>
            <person name="Bisseling T."/>
            <person name="Choisne N."/>
            <person name="Couloux A."/>
            <person name="Denny R."/>
            <person name="Deshpande S."/>
            <person name="Dai X."/>
            <person name="Doyle J.J."/>
            <person name="Dudez A.M."/>
            <person name="Farmer A.D."/>
            <person name="Fouteau S."/>
            <person name="Franken C."/>
            <person name="Gibelin C."/>
            <person name="Gish J."/>
            <person name="Goldstein S."/>
            <person name="Gonzalez A.J."/>
            <person name="Green P.J."/>
            <person name="Hallab A."/>
            <person name="Hartog M."/>
            <person name="Hua A."/>
            <person name="Humphray S.J."/>
            <person name="Jeong D.H."/>
            <person name="Jing Y."/>
            <person name="Jocker A."/>
            <person name="Kenton S.M."/>
            <person name="Kim D.J."/>
            <person name="Klee K."/>
            <person name="Lai H."/>
            <person name="Lang C."/>
            <person name="Lin S."/>
            <person name="Macmil S.L."/>
            <person name="Magdelenat G."/>
            <person name="Matthews L."/>
            <person name="McCorrison J."/>
            <person name="Monaghan E.L."/>
            <person name="Mun J.H."/>
            <person name="Najar F.Z."/>
            <person name="Nicholson C."/>
            <person name="Noirot C."/>
            <person name="O'Bleness M."/>
            <person name="Paule C.R."/>
            <person name="Poulain J."/>
            <person name="Prion F."/>
            <person name="Qin B."/>
            <person name="Qu C."/>
            <person name="Retzel E.F."/>
            <person name="Riddle C."/>
            <person name="Sallet E."/>
            <person name="Samain S."/>
            <person name="Samson N."/>
            <person name="Sanders I."/>
            <person name="Saurat O."/>
            <person name="Scarpelli C."/>
            <person name="Schiex T."/>
            <person name="Segurens B."/>
            <person name="Severin A.J."/>
            <person name="Sherrier D.J."/>
            <person name="Shi R."/>
            <person name="Sims S."/>
            <person name="Singer S.R."/>
            <person name="Sinharoy S."/>
            <person name="Sterck L."/>
            <person name="Viollet A."/>
            <person name="Wang B.B."/>
            <person name="Wang K."/>
            <person name="Wang M."/>
            <person name="Wang X."/>
            <person name="Warfsmann J."/>
            <person name="Weissenbach J."/>
            <person name="White D.D."/>
            <person name="White J.D."/>
            <person name="Wiley G.B."/>
            <person name="Wincker P."/>
            <person name="Xing Y."/>
            <person name="Yang L."/>
            <person name="Yao Z."/>
            <person name="Ying F."/>
            <person name="Zhai J."/>
            <person name="Zhou L."/>
            <person name="Zuber A."/>
            <person name="Denarie J."/>
            <person name="Dixon R.A."/>
            <person name="May G.D."/>
            <person name="Schwartz D.C."/>
            <person name="Rogers J."/>
            <person name="Quetier F."/>
            <person name="Town C.D."/>
            <person name="Roe B.A."/>
        </authorList>
    </citation>
    <scope>NUCLEOTIDE SEQUENCE [LARGE SCALE GENOMIC DNA]</scope>
    <source>
        <strain evidence="1">A17</strain>
        <strain evidence="2 3">cv. Jemalong A17</strain>
    </source>
</reference>
<dbReference type="AlphaFoldDB" id="G7JD66"/>
<sequence length="74" mass="9031">MNVIFNEDILLNEREIKWVDERAKELDSSRFKNWYTNKVRTRNEVDIIVNTESKKDIVYVKRIGYHIIVIQFIM</sequence>
<keyword evidence="3" id="KW-1185">Reference proteome</keyword>
<protein>
    <submittedName>
        <fullName evidence="1">TIR-NBS-LRR type disease resistance protein, putative</fullName>
    </submittedName>
</protein>
<proteinExistence type="predicted"/>
<evidence type="ECO:0000313" key="2">
    <source>
        <dbReference type="EnsemblPlants" id="AES86380"/>
    </source>
</evidence>
<dbReference type="HOGENOM" id="CLU_2691475_0_0_1"/>
<dbReference type="Proteomes" id="UP000002051">
    <property type="component" value="Chromosome 4"/>
</dbReference>
<dbReference type="EnsemblPlants" id="AES86380">
    <property type="protein sequence ID" value="AES86380"/>
    <property type="gene ID" value="MTR_4g006360"/>
</dbReference>
<dbReference type="PaxDb" id="3880-AES86380"/>
<name>G7JD66_MEDTR</name>
<gene>
    <name evidence="1" type="ordered locus">MTR_4g006360</name>
</gene>
<evidence type="ECO:0000313" key="3">
    <source>
        <dbReference type="Proteomes" id="UP000002051"/>
    </source>
</evidence>
<reference evidence="1 3" key="2">
    <citation type="journal article" date="2014" name="BMC Genomics">
        <title>An improved genome release (version Mt4.0) for the model legume Medicago truncatula.</title>
        <authorList>
            <person name="Tang H."/>
            <person name="Krishnakumar V."/>
            <person name="Bidwell S."/>
            <person name="Rosen B."/>
            <person name="Chan A."/>
            <person name="Zhou S."/>
            <person name="Gentzbittel L."/>
            <person name="Childs K.L."/>
            <person name="Yandell M."/>
            <person name="Gundlach H."/>
            <person name="Mayer K.F."/>
            <person name="Schwartz D.C."/>
            <person name="Town C.D."/>
        </authorList>
    </citation>
    <scope>GENOME REANNOTATION</scope>
    <source>
        <strain evidence="2 3">cv. Jemalong A17</strain>
    </source>
</reference>
<evidence type="ECO:0000313" key="1">
    <source>
        <dbReference type="EMBL" id="AES86380.1"/>
    </source>
</evidence>
<organism evidence="1 3">
    <name type="scientific">Medicago truncatula</name>
    <name type="common">Barrel medic</name>
    <name type="synonym">Medicago tribuloides</name>
    <dbReference type="NCBI Taxonomy" id="3880"/>
    <lineage>
        <taxon>Eukaryota</taxon>
        <taxon>Viridiplantae</taxon>
        <taxon>Streptophyta</taxon>
        <taxon>Embryophyta</taxon>
        <taxon>Tracheophyta</taxon>
        <taxon>Spermatophyta</taxon>
        <taxon>Magnoliopsida</taxon>
        <taxon>eudicotyledons</taxon>
        <taxon>Gunneridae</taxon>
        <taxon>Pentapetalae</taxon>
        <taxon>rosids</taxon>
        <taxon>fabids</taxon>
        <taxon>Fabales</taxon>
        <taxon>Fabaceae</taxon>
        <taxon>Papilionoideae</taxon>
        <taxon>50 kb inversion clade</taxon>
        <taxon>NPAAA clade</taxon>
        <taxon>Hologalegina</taxon>
        <taxon>IRL clade</taxon>
        <taxon>Trifolieae</taxon>
        <taxon>Medicago</taxon>
    </lineage>
</organism>
<reference evidence="2" key="3">
    <citation type="submission" date="2015-04" db="UniProtKB">
        <authorList>
            <consortium name="EnsemblPlants"/>
        </authorList>
    </citation>
    <scope>IDENTIFICATION</scope>
    <source>
        <strain evidence="2">cv. Jemalong A17</strain>
    </source>
</reference>
<accession>G7JD66</accession>